<proteinExistence type="predicted"/>
<dbReference type="AlphaFoldDB" id="A0A7W1XCQ7"/>
<organism evidence="1 2">
    <name type="scientific">Thermoactinomyces daqus</name>
    <dbReference type="NCBI Taxonomy" id="1329516"/>
    <lineage>
        <taxon>Bacteria</taxon>
        <taxon>Bacillati</taxon>
        <taxon>Bacillota</taxon>
        <taxon>Bacilli</taxon>
        <taxon>Bacillales</taxon>
        <taxon>Thermoactinomycetaceae</taxon>
        <taxon>Thermoactinomyces</taxon>
    </lineage>
</organism>
<evidence type="ECO:0000313" key="2">
    <source>
        <dbReference type="Proteomes" id="UP000530514"/>
    </source>
</evidence>
<dbReference type="EMBL" id="JACEIP010000032">
    <property type="protein sequence ID" value="MBA4544218.1"/>
    <property type="molecule type" value="Genomic_DNA"/>
</dbReference>
<sequence>MKPRVYFLRVCGESFDYPDIVCAKHQLERERIQKEWREDPGYQKIQEEARKRIEKYFPKK</sequence>
<evidence type="ECO:0000313" key="1">
    <source>
        <dbReference type="EMBL" id="MBA4544218.1"/>
    </source>
</evidence>
<keyword evidence="2" id="KW-1185">Reference proteome</keyword>
<name>A0A7W1XCQ7_9BACL</name>
<comment type="caution">
    <text evidence="1">The sequence shown here is derived from an EMBL/GenBank/DDBJ whole genome shotgun (WGS) entry which is preliminary data.</text>
</comment>
<dbReference type="RefSeq" id="WP_033101284.1">
    <property type="nucleotide sequence ID" value="NZ_JACEIP010000032.1"/>
</dbReference>
<gene>
    <name evidence="1" type="ORF">H1164_15265</name>
</gene>
<dbReference type="Proteomes" id="UP000530514">
    <property type="component" value="Unassembled WGS sequence"/>
</dbReference>
<accession>A0A7W1XCQ7</accession>
<reference evidence="1 2" key="1">
    <citation type="submission" date="2020-07" db="EMBL/GenBank/DDBJ databases">
        <authorList>
            <person name="Feng H."/>
        </authorList>
    </citation>
    <scope>NUCLEOTIDE SEQUENCE [LARGE SCALE GENOMIC DNA]</scope>
    <source>
        <strain evidence="2">s-11</strain>
    </source>
</reference>
<protein>
    <submittedName>
        <fullName evidence="1">Uncharacterized protein</fullName>
    </submittedName>
</protein>